<keyword evidence="1" id="KW-1133">Transmembrane helix</keyword>
<keyword evidence="1" id="KW-0472">Membrane</keyword>
<evidence type="ECO:0000313" key="2">
    <source>
        <dbReference type="EMBL" id="USG65897.1"/>
    </source>
</evidence>
<evidence type="ECO:0000313" key="3">
    <source>
        <dbReference type="Proteomes" id="UP001056500"/>
    </source>
</evidence>
<dbReference type="EMBL" id="CP098755">
    <property type="protein sequence ID" value="USG65897.1"/>
    <property type="molecule type" value="Genomic_DNA"/>
</dbReference>
<keyword evidence="3" id="KW-1185">Reference proteome</keyword>
<evidence type="ECO:0000256" key="1">
    <source>
        <dbReference type="SAM" id="Phobius"/>
    </source>
</evidence>
<feature type="transmembrane region" description="Helical" evidence="1">
    <location>
        <begin position="6"/>
        <end position="24"/>
    </location>
</feature>
<keyword evidence="1" id="KW-0812">Transmembrane</keyword>
<evidence type="ECO:0008006" key="4">
    <source>
        <dbReference type="Google" id="ProtNLM"/>
    </source>
</evidence>
<accession>A0ABY4WIN6</accession>
<sequence>MSAVAIGFTFVITACLLWMIFSSIKSNKLPKRTDYTPFDDMMSGRVDRDPIESFMDEKETRKKKRGLK</sequence>
<dbReference type="Proteomes" id="UP001056500">
    <property type="component" value="Chromosome"/>
</dbReference>
<organism evidence="2 3">
    <name type="scientific">Brevibacillus ruminantium</name>
    <dbReference type="NCBI Taxonomy" id="2950604"/>
    <lineage>
        <taxon>Bacteria</taxon>
        <taxon>Bacillati</taxon>
        <taxon>Bacillota</taxon>
        <taxon>Bacilli</taxon>
        <taxon>Bacillales</taxon>
        <taxon>Paenibacillaceae</taxon>
        <taxon>Brevibacillus</taxon>
    </lineage>
</organism>
<proteinExistence type="predicted"/>
<protein>
    <recommendedName>
        <fullName evidence="4">DUF3951 domain-containing protein</fullName>
    </recommendedName>
</protein>
<gene>
    <name evidence="2" type="ORF">NDK47_00635</name>
</gene>
<dbReference type="RefSeq" id="WP_251872982.1">
    <property type="nucleotide sequence ID" value="NZ_CP098755.1"/>
</dbReference>
<name>A0ABY4WIN6_9BACL</name>
<reference evidence="2" key="1">
    <citation type="submission" date="2022-06" db="EMBL/GenBank/DDBJ databases">
        <title>Genome sequencing of Brevibacillus sp. BB3-R1.</title>
        <authorList>
            <person name="Heo J."/>
            <person name="Lee D."/>
            <person name="Won M."/>
            <person name="Han B.-H."/>
            <person name="Hong S.-B."/>
            <person name="Kwon S.-W."/>
        </authorList>
    </citation>
    <scope>NUCLEOTIDE SEQUENCE</scope>
    <source>
        <strain evidence="2">BB3-R1</strain>
    </source>
</reference>